<sequence length="596" mass="65032">MSSTVYLSSRIGSVPHFPRVSIWDFLFRQETGYANPIDTNADEDSVAYVDASSGEVLTRAVFRTKVKRLAYAFKHRLGLHKGDTVLICSSNSLHFPAVVLAVQAAGLVCSPANALFTPHELAYQVHDADARLVVAGCDQVAVVAAAGASNIFLMEPAPKCGSGSADPAYRSIWDLTDKEELEPEALTEEEAVNTIALLCYSSGTSGRPKGVKTTHYNITSALLQTMLSSPSSFTSREVWLATLPLSHMYAAFYHIYLAAHIGAKVVVLSKFSLDAFLDAIERHRVTSGHIVPPIAVRLSKDVLARAYDLSSLREWRSAAAPAGGQLVDILEERCGVTFHTLYAMTETTAVIAMTQQGERPPPGACGRLGPNVEAKIENGELCLKGPNITLGYHNKHDADVEAFDNEGFMRTGDLVKVDDEGYIYVLDRVKEVIKFNGYQVPPAELEDLLLKHPDIHDAAVIGIQDEARATEVPLACVVLRKPTQYHVKALELKRKEIVDFVAGQVAPFKQLRGGVRFLNQIPKSPAGKVLRRLLREEVRVARAVQAQKAAELKESEVQKLTAELVLAAVSEKERITQVEPQSTSPPPTWGSGCIVF</sequence>
<proteinExistence type="predicted"/>
<reference evidence="1" key="1">
    <citation type="submission" date="2021-02" db="EMBL/GenBank/DDBJ databases">
        <authorList>
            <consortium name="DOE Joint Genome Institute"/>
            <person name="Ahrendt S."/>
            <person name="Looney B.P."/>
            <person name="Miyauchi S."/>
            <person name="Morin E."/>
            <person name="Drula E."/>
            <person name="Courty P.E."/>
            <person name="Chicoki N."/>
            <person name="Fauchery L."/>
            <person name="Kohler A."/>
            <person name="Kuo A."/>
            <person name="Labutti K."/>
            <person name="Pangilinan J."/>
            <person name="Lipzen A."/>
            <person name="Riley R."/>
            <person name="Andreopoulos W."/>
            <person name="He G."/>
            <person name="Johnson J."/>
            <person name="Barry K.W."/>
            <person name="Grigoriev I.V."/>
            <person name="Nagy L."/>
            <person name="Hibbett D."/>
            <person name="Henrissat B."/>
            <person name="Matheny P.B."/>
            <person name="Labbe J."/>
            <person name="Martin F."/>
        </authorList>
    </citation>
    <scope>NUCLEOTIDE SEQUENCE</scope>
    <source>
        <strain evidence="1">EC-137</strain>
    </source>
</reference>
<name>A0ACB8QIF5_9AGAM</name>
<organism evidence="1 2">
    <name type="scientific">Vararia minispora EC-137</name>
    <dbReference type="NCBI Taxonomy" id="1314806"/>
    <lineage>
        <taxon>Eukaryota</taxon>
        <taxon>Fungi</taxon>
        <taxon>Dikarya</taxon>
        <taxon>Basidiomycota</taxon>
        <taxon>Agaricomycotina</taxon>
        <taxon>Agaricomycetes</taxon>
        <taxon>Russulales</taxon>
        <taxon>Lachnocladiaceae</taxon>
        <taxon>Vararia</taxon>
    </lineage>
</organism>
<dbReference type="EMBL" id="MU273582">
    <property type="protein sequence ID" value="KAI0031368.1"/>
    <property type="molecule type" value="Genomic_DNA"/>
</dbReference>
<keyword evidence="2" id="KW-1185">Reference proteome</keyword>
<dbReference type="Proteomes" id="UP000814128">
    <property type="component" value="Unassembled WGS sequence"/>
</dbReference>
<protein>
    <submittedName>
        <fullName evidence="1">Uncharacterized protein</fullName>
    </submittedName>
</protein>
<evidence type="ECO:0000313" key="1">
    <source>
        <dbReference type="EMBL" id="KAI0031368.1"/>
    </source>
</evidence>
<evidence type="ECO:0000313" key="2">
    <source>
        <dbReference type="Proteomes" id="UP000814128"/>
    </source>
</evidence>
<reference evidence="1" key="2">
    <citation type="journal article" date="2022" name="New Phytol.">
        <title>Evolutionary transition to the ectomycorrhizal habit in the genomes of a hyperdiverse lineage of mushroom-forming fungi.</title>
        <authorList>
            <person name="Looney B."/>
            <person name="Miyauchi S."/>
            <person name="Morin E."/>
            <person name="Drula E."/>
            <person name="Courty P.E."/>
            <person name="Kohler A."/>
            <person name="Kuo A."/>
            <person name="LaButti K."/>
            <person name="Pangilinan J."/>
            <person name="Lipzen A."/>
            <person name="Riley R."/>
            <person name="Andreopoulos W."/>
            <person name="He G."/>
            <person name="Johnson J."/>
            <person name="Nolan M."/>
            <person name="Tritt A."/>
            <person name="Barry K.W."/>
            <person name="Grigoriev I.V."/>
            <person name="Nagy L.G."/>
            <person name="Hibbett D."/>
            <person name="Henrissat B."/>
            <person name="Matheny P.B."/>
            <person name="Labbe J."/>
            <person name="Martin F.M."/>
        </authorList>
    </citation>
    <scope>NUCLEOTIDE SEQUENCE</scope>
    <source>
        <strain evidence="1">EC-137</strain>
    </source>
</reference>
<accession>A0ACB8QIF5</accession>
<gene>
    <name evidence="1" type="ORF">K488DRAFT_86858</name>
</gene>
<comment type="caution">
    <text evidence="1">The sequence shown here is derived from an EMBL/GenBank/DDBJ whole genome shotgun (WGS) entry which is preliminary data.</text>
</comment>